<dbReference type="PANTHER" id="PTHR23282">
    <property type="entry name" value="APICAL ENDOSOMAL GLYCOPROTEIN PRECURSOR"/>
    <property type="match status" value="1"/>
</dbReference>
<dbReference type="Gene3D" id="2.60.120.200">
    <property type="match status" value="2"/>
</dbReference>
<evidence type="ECO:0000256" key="2">
    <source>
        <dbReference type="SAM" id="MobiDB-lite"/>
    </source>
</evidence>
<dbReference type="InterPro" id="IPR051560">
    <property type="entry name" value="MAM_domain-containing"/>
</dbReference>
<dbReference type="SUPFAM" id="SSF49899">
    <property type="entry name" value="Concanavalin A-like lectins/glucanases"/>
    <property type="match status" value="2"/>
</dbReference>
<keyword evidence="5" id="KW-1185">Reference proteome</keyword>
<dbReference type="SMART" id="SM00137">
    <property type="entry name" value="MAM"/>
    <property type="match status" value="2"/>
</dbReference>
<feature type="non-terminal residue" evidence="4">
    <location>
        <position position="465"/>
    </location>
</feature>
<dbReference type="InterPro" id="IPR000998">
    <property type="entry name" value="MAM_dom"/>
</dbReference>
<proteinExistence type="predicted"/>
<name>A0ABN8RWS8_9CNID</name>
<feature type="domain" description="MAM" evidence="3">
    <location>
        <begin position="197"/>
        <end position="349"/>
    </location>
</feature>
<protein>
    <recommendedName>
        <fullName evidence="3">MAM domain-containing protein</fullName>
    </recommendedName>
</protein>
<dbReference type="Proteomes" id="UP001159405">
    <property type="component" value="Unassembled WGS sequence"/>
</dbReference>
<reference evidence="4 5" key="1">
    <citation type="submission" date="2022-05" db="EMBL/GenBank/DDBJ databases">
        <authorList>
            <consortium name="Genoscope - CEA"/>
            <person name="William W."/>
        </authorList>
    </citation>
    <scope>NUCLEOTIDE SEQUENCE [LARGE SCALE GENOMIC DNA]</scope>
</reference>
<feature type="domain" description="MAM" evidence="3">
    <location>
        <begin position="13"/>
        <end position="165"/>
    </location>
</feature>
<dbReference type="PANTHER" id="PTHR23282:SF142">
    <property type="entry name" value="MAM DOMAIN-CONTAINING PROTEIN"/>
    <property type="match status" value="1"/>
</dbReference>
<evidence type="ECO:0000313" key="5">
    <source>
        <dbReference type="Proteomes" id="UP001159405"/>
    </source>
</evidence>
<evidence type="ECO:0000313" key="4">
    <source>
        <dbReference type="EMBL" id="CAH3182998.1"/>
    </source>
</evidence>
<feature type="region of interest" description="Disordered" evidence="2">
    <location>
        <begin position="164"/>
        <end position="185"/>
    </location>
</feature>
<dbReference type="Pfam" id="PF00629">
    <property type="entry name" value="MAM"/>
    <property type="match status" value="2"/>
</dbReference>
<feature type="compositionally biased region" description="Low complexity" evidence="2">
    <location>
        <begin position="170"/>
        <end position="185"/>
    </location>
</feature>
<evidence type="ECO:0000259" key="3">
    <source>
        <dbReference type="PROSITE" id="PS50060"/>
    </source>
</evidence>
<keyword evidence="1" id="KW-0800">Toxin</keyword>
<dbReference type="Pfam" id="PF01549">
    <property type="entry name" value="ShK"/>
    <property type="match status" value="2"/>
</dbReference>
<sequence length="465" mass="50396">TTWSPWTSPSAQTSCSFDYGLCYGWRQSRSDVFDWTLRNGSTPSFNTGPSSDHTTGNGYYMYIDTSLPRQQGDNAKLQVTVPGNGAAACLVFYYHMYGVTIGTLNVYSGNELVFNVSGNQSNHWIRGNETIYLRHSITFEGIAGSSSTGDIAIDDVAITSGSCNSPTVLPTNESSETPPTSVPWTTWSPWTSPSAQTSCSFDYGLCYGWRQSRSDVFDWTLRNGSTPSFNTGPSSDHTTGNGYYMYIDTSLPRQQGDNAKLQVTVPGNGAAACLVFYYHMYGVTIGTLNVYSGNELVFNVSGNQSNHWIRGNETIYLRHSITFEGIAGSSSTGDIAIDDVAITSGSCNSPTVLPTNESSESCFDLSPSFCSSFAHGNFCVNSFNFSKKYCTKTCGFCGAGCFDSQVVCPDLPNGFCSAHFYWSWQNCRRSCGFCSGKHSTPKFLSANAHSTPTADGSTLQPSTNT</sequence>
<dbReference type="Gene3D" id="1.10.10.1940">
    <property type="match status" value="1"/>
</dbReference>
<dbReference type="InterPro" id="IPR013320">
    <property type="entry name" value="ConA-like_dom_sf"/>
</dbReference>
<dbReference type="InterPro" id="IPR003582">
    <property type="entry name" value="ShKT_dom"/>
</dbReference>
<organism evidence="4 5">
    <name type="scientific">Porites lobata</name>
    <dbReference type="NCBI Taxonomy" id="104759"/>
    <lineage>
        <taxon>Eukaryota</taxon>
        <taxon>Metazoa</taxon>
        <taxon>Cnidaria</taxon>
        <taxon>Anthozoa</taxon>
        <taxon>Hexacorallia</taxon>
        <taxon>Scleractinia</taxon>
        <taxon>Fungiina</taxon>
        <taxon>Poritidae</taxon>
        <taxon>Porites</taxon>
    </lineage>
</organism>
<gene>
    <name evidence="4" type="ORF">PLOB_00027682</name>
</gene>
<dbReference type="EMBL" id="CALNXK010000339">
    <property type="protein sequence ID" value="CAH3182998.1"/>
    <property type="molecule type" value="Genomic_DNA"/>
</dbReference>
<dbReference type="PROSITE" id="PS50060">
    <property type="entry name" value="MAM_2"/>
    <property type="match status" value="2"/>
</dbReference>
<dbReference type="CDD" id="cd06263">
    <property type="entry name" value="MAM"/>
    <property type="match status" value="2"/>
</dbReference>
<accession>A0ABN8RWS8</accession>
<evidence type="ECO:0000256" key="1">
    <source>
        <dbReference type="ARBA" id="ARBA00022656"/>
    </source>
</evidence>
<comment type="caution">
    <text evidence="4">The sequence shown here is derived from an EMBL/GenBank/DDBJ whole genome shotgun (WGS) entry which is preliminary data.</text>
</comment>
<dbReference type="SMART" id="SM00254">
    <property type="entry name" value="ShKT"/>
    <property type="match status" value="2"/>
</dbReference>
<feature type="non-terminal residue" evidence="4">
    <location>
        <position position="1"/>
    </location>
</feature>